<keyword evidence="4" id="KW-1185">Reference proteome</keyword>
<gene>
    <name evidence="3" type="ORF">HU200_045639</name>
</gene>
<name>A0A835AXI9_9POAL</name>
<feature type="compositionally biased region" description="Polar residues" evidence="1">
    <location>
        <begin position="162"/>
        <end position="185"/>
    </location>
</feature>
<feature type="region of interest" description="Disordered" evidence="1">
    <location>
        <begin position="615"/>
        <end position="654"/>
    </location>
</feature>
<feature type="compositionally biased region" description="Acidic residues" evidence="1">
    <location>
        <begin position="615"/>
        <end position="626"/>
    </location>
</feature>
<dbReference type="Pfam" id="PF11331">
    <property type="entry name" value="Zn_ribbon_12"/>
    <property type="match status" value="1"/>
</dbReference>
<organism evidence="3 4">
    <name type="scientific">Digitaria exilis</name>
    <dbReference type="NCBI Taxonomy" id="1010633"/>
    <lineage>
        <taxon>Eukaryota</taxon>
        <taxon>Viridiplantae</taxon>
        <taxon>Streptophyta</taxon>
        <taxon>Embryophyta</taxon>
        <taxon>Tracheophyta</taxon>
        <taxon>Spermatophyta</taxon>
        <taxon>Magnoliopsida</taxon>
        <taxon>Liliopsida</taxon>
        <taxon>Poales</taxon>
        <taxon>Poaceae</taxon>
        <taxon>PACMAD clade</taxon>
        <taxon>Panicoideae</taxon>
        <taxon>Panicodae</taxon>
        <taxon>Paniceae</taxon>
        <taxon>Anthephorinae</taxon>
        <taxon>Digitaria</taxon>
    </lineage>
</organism>
<sequence>MDSLCSCTAKNRTGNTGDAATTTGSPSRSGLPPQSRHLDSTDVPSTPTSLGATTSRPHATDATSRHGSGDHVSARRHGSGDVASTSSTPTVTISRHQGNDTRSQGESGDLVSARRHDSGDVASTSSTPAADARSSRCQGIDTTSRRESGDLVSETRHVSGDVASTSSSTPDATNSRRQGSDTTKSGDLVSARNRRSRARDAGVSVHFAIGNEDAELQDDKEKRMKRQAESTDAARKKHSGDATVQPEYHHRQQELKPAAAPAVQSAAPIVSRKEEDDAVGARGKALSPSRQELQAQNLGPLRQKILKTVDDLKGDLSELFSKSPELNPTPRARPPRLPKQQATRAVSSRLPATRARHAAAAGDVHRGSAVKAGPRGLPSRRYRQCRADPWCHSASCHHGCCGHHGKPECSSCRGYCCRPRTQEPSAPRPPRNNKPPAANETTRKRRPPPRNHCRPVLKGAPFIICSSCFTLVQVPADFAVATKTVRKLRCGSCSTVLSYSYRDPGRRKKDDQLSTDDGSEMHHTEPDPFAPFVDGFGLSSYSTEDEQPLHVSRNSSFGTIDGARGVGRLHRLMGYGSASELLRHSPDLYESFSERTTPDVGHCYDDRKGKGVCVDDVDDDSDEEDDGVLRRSAARGSAWPIGKGMPAPGAIRIK</sequence>
<reference evidence="3" key="1">
    <citation type="submission" date="2020-07" db="EMBL/GenBank/DDBJ databases">
        <title>Genome sequence and genetic diversity analysis of an under-domesticated orphan crop, white fonio (Digitaria exilis).</title>
        <authorList>
            <person name="Bennetzen J.L."/>
            <person name="Chen S."/>
            <person name="Ma X."/>
            <person name="Wang X."/>
            <person name="Yssel A.E.J."/>
            <person name="Chaluvadi S.R."/>
            <person name="Johnson M."/>
            <person name="Gangashetty P."/>
            <person name="Hamidou F."/>
            <person name="Sanogo M.D."/>
            <person name="Zwaenepoel A."/>
            <person name="Wallace J."/>
            <person name="Van De Peer Y."/>
            <person name="Van Deynze A."/>
        </authorList>
    </citation>
    <scope>NUCLEOTIDE SEQUENCE</scope>
    <source>
        <tissue evidence="3">Leaves</tissue>
    </source>
</reference>
<accession>A0A835AXI9</accession>
<feature type="compositionally biased region" description="Basic and acidic residues" evidence="1">
    <location>
        <begin position="217"/>
        <end position="234"/>
    </location>
</feature>
<dbReference type="InterPro" id="IPR040244">
    <property type="entry name" value="EDR4-like"/>
</dbReference>
<dbReference type="AlphaFoldDB" id="A0A835AXI9"/>
<feature type="domain" description="Probable zinc-ribbon" evidence="2">
    <location>
        <begin position="459"/>
        <end position="500"/>
    </location>
</feature>
<feature type="compositionally biased region" description="Basic residues" evidence="1">
    <location>
        <begin position="443"/>
        <end position="453"/>
    </location>
</feature>
<comment type="caution">
    <text evidence="3">The sequence shown here is derived from an EMBL/GenBank/DDBJ whole genome shotgun (WGS) entry which is preliminary data.</text>
</comment>
<feature type="compositionally biased region" description="Polar residues" evidence="1">
    <location>
        <begin position="1"/>
        <end position="12"/>
    </location>
</feature>
<dbReference type="Proteomes" id="UP000636709">
    <property type="component" value="Unassembled WGS sequence"/>
</dbReference>
<dbReference type="PANTHER" id="PTHR31105:SF51">
    <property type="entry name" value="OS07G0680600 PROTEIN"/>
    <property type="match status" value="1"/>
</dbReference>
<feature type="compositionally biased region" description="Polar residues" evidence="1">
    <location>
        <begin position="82"/>
        <end position="106"/>
    </location>
</feature>
<dbReference type="EMBL" id="JACEFO010002119">
    <property type="protein sequence ID" value="KAF8680792.1"/>
    <property type="molecule type" value="Genomic_DNA"/>
</dbReference>
<dbReference type="InterPro" id="IPR021480">
    <property type="entry name" value="Zinc_ribbon_12"/>
</dbReference>
<dbReference type="OrthoDB" id="1930285at2759"/>
<feature type="compositionally biased region" description="Polar residues" evidence="1">
    <location>
        <begin position="42"/>
        <end position="62"/>
    </location>
</feature>
<feature type="compositionally biased region" description="Low complexity" evidence="1">
    <location>
        <begin position="13"/>
        <end position="24"/>
    </location>
</feature>
<feature type="compositionally biased region" description="Basic and acidic residues" evidence="1">
    <location>
        <begin position="63"/>
        <end position="73"/>
    </location>
</feature>
<evidence type="ECO:0000313" key="3">
    <source>
        <dbReference type="EMBL" id="KAF8680792.1"/>
    </source>
</evidence>
<dbReference type="PANTHER" id="PTHR31105">
    <property type="entry name" value="EXTRA-LARGE G-PROTEIN-LIKE"/>
    <property type="match status" value="1"/>
</dbReference>
<feature type="region of interest" description="Disordered" evidence="1">
    <location>
        <begin position="1"/>
        <end position="298"/>
    </location>
</feature>
<feature type="region of interest" description="Disordered" evidence="1">
    <location>
        <begin position="504"/>
        <end position="529"/>
    </location>
</feature>
<proteinExistence type="predicted"/>
<feature type="compositionally biased region" description="Low complexity" evidence="1">
    <location>
        <begin position="257"/>
        <end position="268"/>
    </location>
</feature>
<feature type="compositionally biased region" description="Polar residues" evidence="1">
    <location>
        <begin position="288"/>
        <end position="297"/>
    </location>
</feature>
<protein>
    <recommendedName>
        <fullName evidence="2">Probable zinc-ribbon domain-containing protein</fullName>
    </recommendedName>
</protein>
<feature type="compositionally biased region" description="Basic and acidic residues" evidence="1">
    <location>
        <begin position="143"/>
        <end position="159"/>
    </location>
</feature>
<feature type="region of interest" description="Disordered" evidence="1">
    <location>
        <begin position="319"/>
        <end position="352"/>
    </location>
</feature>
<evidence type="ECO:0000313" key="4">
    <source>
        <dbReference type="Proteomes" id="UP000636709"/>
    </source>
</evidence>
<feature type="region of interest" description="Disordered" evidence="1">
    <location>
        <begin position="421"/>
        <end position="453"/>
    </location>
</feature>
<evidence type="ECO:0000256" key="1">
    <source>
        <dbReference type="SAM" id="MobiDB-lite"/>
    </source>
</evidence>
<evidence type="ECO:0000259" key="2">
    <source>
        <dbReference type="Pfam" id="PF11331"/>
    </source>
</evidence>
<dbReference type="GO" id="GO:1900150">
    <property type="term" value="P:regulation of defense response to fungus"/>
    <property type="evidence" value="ECO:0007669"/>
    <property type="project" value="InterPro"/>
</dbReference>